<evidence type="ECO:0000313" key="1">
    <source>
        <dbReference type="EMBL" id="RIA77724.1"/>
    </source>
</evidence>
<dbReference type="AlphaFoldDB" id="A0A397S650"/>
<dbReference type="EMBL" id="QXEV01000007">
    <property type="protein sequence ID" value="RIA77724.1"/>
    <property type="molecule type" value="Genomic_DNA"/>
</dbReference>
<keyword evidence="2" id="KW-1185">Reference proteome</keyword>
<dbReference type="RefSeq" id="WP_119016032.1">
    <property type="nucleotide sequence ID" value="NZ_QXEV01000007.1"/>
</dbReference>
<gene>
    <name evidence="1" type="ORF">EI71_00877</name>
</gene>
<organism evidence="1 2">
    <name type="scientific">Anaeroplasma bactoclasticum</name>
    <dbReference type="NCBI Taxonomy" id="2088"/>
    <lineage>
        <taxon>Bacteria</taxon>
        <taxon>Bacillati</taxon>
        <taxon>Mycoplasmatota</taxon>
        <taxon>Mollicutes</taxon>
        <taxon>Anaeroplasmatales</taxon>
        <taxon>Anaeroplasmataceae</taxon>
        <taxon>Anaeroplasma</taxon>
    </lineage>
</organism>
<evidence type="ECO:0000313" key="2">
    <source>
        <dbReference type="Proteomes" id="UP000266506"/>
    </source>
</evidence>
<dbReference type="OrthoDB" id="510867at2"/>
<name>A0A397S650_9MOLU</name>
<accession>A0A397S650</accession>
<comment type="caution">
    <text evidence="1">The sequence shown here is derived from an EMBL/GenBank/DDBJ whole genome shotgun (WGS) entry which is preliminary data.</text>
</comment>
<protein>
    <submittedName>
        <fullName evidence="1">Uncharacterized protein</fullName>
    </submittedName>
</protein>
<dbReference type="InParanoid" id="A0A397S650"/>
<dbReference type="Proteomes" id="UP000266506">
    <property type="component" value="Unassembled WGS sequence"/>
</dbReference>
<sequence>MKLFHYYDKRYGPLKSLSNLSLDEANQVINKIKKESPNSFCAKRDEAYMENRFHLEELLKEDFIKKGGKVEISHPNYFVVEEVKWLEEWFINPAHIEIDIKDLDMNYISFTYGDSYPTFSNKVLDNKEYRKKVYTYSEILQMIDKYGYPNIWNNDGKHGPERYIEAQVWTNKGIHV</sequence>
<proteinExistence type="predicted"/>
<reference evidence="1 2" key="1">
    <citation type="submission" date="2018-08" db="EMBL/GenBank/DDBJ databases">
        <title>Genomic Encyclopedia of Archaeal and Bacterial Type Strains, Phase II (KMG-II): from individual species to whole genera.</title>
        <authorList>
            <person name="Goeker M."/>
        </authorList>
    </citation>
    <scope>NUCLEOTIDE SEQUENCE [LARGE SCALE GENOMIC DNA]</scope>
    <source>
        <strain evidence="1 2">ATCC 27112</strain>
    </source>
</reference>